<dbReference type="AlphaFoldDB" id="A0A7S2UAY1"/>
<feature type="compositionally biased region" description="Low complexity" evidence="1">
    <location>
        <begin position="1"/>
        <end position="19"/>
    </location>
</feature>
<protein>
    <submittedName>
        <fullName evidence="2">Uncharacterized protein</fullName>
    </submittedName>
</protein>
<gene>
    <name evidence="2" type="ORF">ASEP1449_LOCUS5868</name>
</gene>
<name>A0A7S2UAY1_9STRA</name>
<reference evidence="2" key="1">
    <citation type="submission" date="2021-01" db="EMBL/GenBank/DDBJ databases">
        <authorList>
            <person name="Corre E."/>
            <person name="Pelletier E."/>
            <person name="Niang G."/>
            <person name="Scheremetjew M."/>
            <person name="Finn R."/>
            <person name="Kale V."/>
            <person name="Holt S."/>
            <person name="Cochrane G."/>
            <person name="Meng A."/>
            <person name="Brown T."/>
            <person name="Cohen L."/>
        </authorList>
    </citation>
    <scope>NUCLEOTIDE SEQUENCE</scope>
    <source>
        <strain evidence="2">CCMP2084</strain>
    </source>
</reference>
<dbReference type="EMBL" id="HBHQ01008733">
    <property type="protein sequence ID" value="CAD9814043.1"/>
    <property type="molecule type" value="Transcribed_RNA"/>
</dbReference>
<accession>A0A7S2UAY1</accession>
<sequence>MAPTTTTTNIKTEGGNKNTAAAKKDHCCPEFDSAALQKFDEKEITFKNKPFVKEKSWCFLYMPLNFGGAMTRASTKIEDANAALPDDEFIMLSDLISPWSTRIYLGVSKDDVAGAEVVHMSGTFLTKVFEGPYKDFDKCIKAMKAHVKKEKGESFDVESCDLYAHYATCPRCAKKFGKNYTVLLIKVD</sequence>
<evidence type="ECO:0000256" key="1">
    <source>
        <dbReference type="SAM" id="MobiDB-lite"/>
    </source>
</evidence>
<proteinExistence type="predicted"/>
<dbReference type="InterPro" id="IPR046766">
    <property type="entry name" value="Bact_hydrolase"/>
</dbReference>
<organism evidence="2">
    <name type="scientific">Attheya septentrionalis</name>
    <dbReference type="NCBI Taxonomy" id="420275"/>
    <lineage>
        <taxon>Eukaryota</taxon>
        <taxon>Sar</taxon>
        <taxon>Stramenopiles</taxon>
        <taxon>Ochrophyta</taxon>
        <taxon>Bacillariophyta</taxon>
        <taxon>Coscinodiscophyceae</taxon>
        <taxon>Chaetocerotophycidae</taxon>
        <taxon>Chaetocerotales</taxon>
        <taxon>Attheyaceae</taxon>
        <taxon>Attheya</taxon>
    </lineage>
</organism>
<feature type="region of interest" description="Disordered" evidence="1">
    <location>
        <begin position="1"/>
        <end position="22"/>
    </location>
</feature>
<dbReference type="Pfam" id="PF20603">
    <property type="entry name" value="Bact_hydrolase"/>
    <property type="match status" value="1"/>
</dbReference>
<evidence type="ECO:0000313" key="2">
    <source>
        <dbReference type="EMBL" id="CAD9814043.1"/>
    </source>
</evidence>